<reference evidence="4 5" key="1">
    <citation type="submission" date="2024-02" db="EMBL/GenBank/DDBJ databases">
        <title>De novo assembly and annotation of 12 fungi associated with fruit tree decline syndrome in Ontario, Canada.</title>
        <authorList>
            <person name="Sulman M."/>
            <person name="Ellouze W."/>
            <person name="Ilyukhin E."/>
        </authorList>
    </citation>
    <scope>NUCLEOTIDE SEQUENCE [LARGE SCALE GENOMIC DNA]</scope>
    <source>
        <strain evidence="4 5">M169</strain>
    </source>
</reference>
<keyword evidence="2" id="KW-0560">Oxidoreductase</keyword>
<evidence type="ECO:0000256" key="2">
    <source>
        <dbReference type="ARBA" id="ARBA00023002"/>
    </source>
</evidence>
<dbReference type="CDD" id="cd08249">
    <property type="entry name" value="enoyl_reductase_like"/>
    <property type="match status" value="1"/>
</dbReference>
<dbReference type="InterPro" id="IPR047122">
    <property type="entry name" value="Trans-enoyl_RdTase-like"/>
</dbReference>
<evidence type="ECO:0000313" key="4">
    <source>
        <dbReference type="EMBL" id="KAK7715671.1"/>
    </source>
</evidence>
<keyword evidence="5" id="KW-1185">Reference proteome</keyword>
<dbReference type="Pfam" id="PF08240">
    <property type="entry name" value="ADH_N"/>
    <property type="match status" value="1"/>
</dbReference>
<organism evidence="4 5">
    <name type="scientific">Diaporthe eres</name>
    <name type="common">Phomopsis oblonga</name>
    <dbReference type="NCBI Taxonomy" id="83184"/>
    <lineage>
        <taxon>Eukaryota</taxon>
        <taxon>Fungi</taxon>
        <taxon>Dikarya</taxon>
        <taxon>Ascomycota</taxon>
        <taxon>Pezizomycotina</taxon>
        <taxon>Sordariomycetes</taxon>
        <taxon>Sordariomycetidae</taxon>
        <taxon>Diaporthales</taxon>
        <taxon>Diaporthaceae</taxon>
        <taxon>Diaporthe</taxon>
        <taxon>Diaporthe eres species complex</taxon>
    </lineage>
</organism>
<gene>
    <name evidence="4" type="ORF">SLS63_011347</name>
</gene>
<dbReference type="PANTHER" id="PTHR45348">
    <property type="entry name" value="HYPOTHETICAL OXIDOREDUCTASE (EUROFUNG)"/>
    <property type="match status" value="1"/>
</dbReference>
<sequence>MTAKNQGAYLPAARANPLSVGLVDYPSVGDGEIIVKVAAAAVNPMDWFVQIMGEKLFSWLKYPYTPGSDVAGVVVEVGPGVTRFKKGDRVVSLAAGFKSRNGGFQTYCALSTGLSSPIPEDLDFAKAAVLPLGLVTAAAGLFQKDHLGLDHPKVGGAPPNGKTVLIWAGSSSVGSNAIQLAAAAGYEVFTTSSPKNFDYCERLGASRVFDYKSETIKEDLIRAFEGKTSAGGFAIQRGSEGITFEIIEKVEGNKFVTCATPVPENKPEGVGAKFIFASTIKDNEVGPLIFERFLPSALAKNAYHTAPLPHVVGSGLDKVQEAYDLGKGGATSAKKLVVTL</sequence>
<proteinExistence type="inferred from homology"/>
<evidence type="ECO:0000259" key="3">
    <source>
        <dbReference type="SMART" id="SM00829"/>
    </source>
</evidence>
<dbReference type="InterPro" id="IPR036291">
    <property type="entry name" value="NAD(P)-bd_dom_sf"/>
</dbReference>
<comment type="caution">
    <text evidence="4">The sequence shown here is derived from an EMBL/GenBank/DDBJ whole genome shotgun (WGS) entry which is preliminary data.</text>
</comment>
<dbReference type="SMART" id="SM00829">
    <property type="entry name" value="PKS_ER"/>
    <property type="match status" value="1"/>
</dbReference>
<comment type="similarity">
    <text evidence="1">Belongs to the zinc-containing alcohol dehydrogenase family.</text>
</comment>
<dbReference type="InterPro" id="IPR020843">
    <property type="entry name" value="ER"/>
</dbReference>
<dbReference type="SUPFAM" id="SSF51735">
    <property type="entry name" value="NAD(P)-binding Rossmann-fold domains"/>
    <property type="match status" value="1"/>
</dbReference>
<dbReference type="InterPro" id="IPR013154">
    <property type="entry name" value="ADH-like_N"/>
</dbReference>
<dbReference type="Gene3D" id="3.40.50.720">
    <property type="entry name" value="NAD(P)-binding Rossmann-like Domain"/>
    <property type="match status" value="1"/>
</dbReference>
<evidence type="ECO:0000256" key="1">
    <source>
        <dbReference type="ARBA" id="ARBA00008072"/>
    </source>
</evidence>
<dbReference type="Proteomes" id="UP001430848">
    <property type="component" value="Unassembled WGS sequence"/>
</dbReference>
<evidence type="ECO:0000313" key="5">
    <source>
        <dbReference type="Proteomes" id="UP001430848"/>
    </source>
</evidence>
<dbReference type="Gene3D" id="3.90.180.10">
    <property type="entry name" value="Medium-chain alcohol dehydrogenases, catalytic domain"/>
    <property type="match status" value="1"/>
</dbReference>
<protein>
    <recommendedName>
        <fullName evidence="3">Enoyl reductase (ER) domain-containing protein</fullName>
    </recommendedName>
</protein>
<feature type="domain" description="Enoyl reductase (ER)" evidence="3">
    <location>
        <begin position="13"/>
        <end position="337"/>
    </location>
</feature>
<dbReference type="InterPro" id="IPR011032">
    <property type="entry name" value="GroES-like_sf"/>
</dbReference>
<accession>A0ABR1NUI0</accession>
<dbReference type="EMBL" id="JAKNSF020000106">
    <property type="protein sequence ID" value="KAK7715671.1"/>
    <property type="molecule type" value="Genomic_DNA"/>
</dbReference>
<name>A0ABR1NUI0_DIAER</name>
<dbReference type="SUPFAM" id="SSF50129">
    <property type="entry name" value="GroES-like"/>
    <property type="match status" value="1"/>
</dbReference>
<dbReference type="PANTHER" id="PTHR45348:SF2">
    <property type="entry name" value="ZINC-TYPE ALCOHOL DEHYDROGENASE-LIKE PROTEIN C2E1P3.01"/>
    <property type="match status" value="1"/>
</dbReference>